<comment type="caution">
    <text evidence="8">The sequence shown here is derived from an EMBL/GenBank/DDBJ whole genome shotgun (WGS) entry which is preliminary data.</text>
</comment>
<dbReference type="OrthoDB" id="426882at2759"/>
<evidence type="ECO:0000256" key="1">
    <source>
        <dbReference type="ARBA" id="ARBA00022714"/>
    </source>
</evidence>
<keyword evidence="4" id="KW-0411">Iron-sulfur</keyword>
<dbReference type="PROSITE" id="PS51296">
    <property type="entry name" value="RIESKE"/>
    <property type="match status" value="1"/>
</dbReference>
<protein>
    <submittedName>
        <fullName evidence="8">Rieske-like [2Fe-2S] domain</fullName>
    </submittedName>
</protein>
<keyword evidence="9" id="KW-1185">Reference proteome</keyword>
<dbReference type="Proteomes" id="UP001138500">
    <property type="component" value="Unassembled WGS sequence"/>
</dbReference>
<evidence type="ECO:0000256" key="5">
    <source>
        <dbReference type="ARBA" id="ARBA00034078"/>
    </source>
</evidence>
<evidence type="ECO:0000259" key="7">
    <source>
        <dbReference type="PROSITE" id="PS51296"/>
    </source>
</evidence>
<evidence type="ECO:0000313" key="8">
    <source>
        <dbReference type="EMBL" id="KAH9839599.1"/>
    </source>
</evidence>
<dbReference type="EMBL" id="RIBY02000624">
    <property type="protein sequence ID" value="KAH9839599.1"/>
    <property type="molecule type" value="Genomic_DNA"/>
</dbReference>
<dbReference type="Pfam" id="PF00355">
    <property type="entry name" value="Rieske"/>
    <property type="match status" value="1"/>
</dbReference>
<keyword evidence="1" id="KW-0001">2Fe-2S</keyword>
<dbReference type="PANTHER" id="PTHR21496">
    <property type="entry name" value="FERREDOXIN-RELATED"/>
    <property type="match status" value="1"/>
</dbReference>
<evidence type="ECO:0000256" key="2">
    <source>
        <dbReference type="ARBA" id="ARBA00022723"/>
    </source>
</evidence>
<evidence type="ECO:0000256" key="3">
    <source>
        <dbReference type="ARBA" id="ARBA00023004"/>
    </source>
</evidence>
<dbReference type="InterPro" id="IPR017941">
    <property type="entry name" value="Rieske_2Fe-2S"/>
</dbReference>
<evidence type="ECO:0000256" key="6">
    <source>
        <dbReference type="SAM" id="MobiDB-lite"/>
    </source>
</evidence>
<gene>
    <name evidence="8" type="ORF">Tdes44962_MAKER08054</name>
</gene>
<reference evidence="8 9" key="1">
    <citation type="journal article" date="2018" name="IMA Fungus">
        <title>IMA Genome-F 10: Nine draft genome sequences of Claviceps purpurea s.lat., including C. arundinis, C. humidiphila, and C. cf. spartinae, pseudomolecules for the pitch canker pathogen Fusarium circinatum, draft genome of Davidsoniella eucalypti, Grosmannia galeiformis, Quambalaria eucalypti, and Teratosphaeria destructans.</title>
        <authorList>
            <person name="Wingfield B.D."/>
            <person name="Liu M."/>
            <person name="Nguyen H.D."/>
            <person name="Lane F.A."/>
            <person name="Morgan S.W."/>
            <person name="De Vos L."/>
            <person name="Wilken P.M."/>
            <person name="Duong T.A."/>
            <person name="Aylward J."/>
            <person name="Coetzee M.P."/>
            <person name="Dadej K."/>
            <person name="De Beer Z.W."/>
            <person name="Findlay W."/>
            <person name="Havenga M."/>
            <person name="Kolarik M."/>
            <person name="Menzies J.G."/>
            <person name="Naidoo K."/>
            <person name="Pochopski O."/>
            <person name="Shoukouhi P."/>
            <person name="Santana Q.C."/>
            <person name="Seifert K.A."/>
            <person name="Soal N."/>
            <person name="Steenkamp E.T."/>
            <person name="Tatham C.T."/>
            <person name="van der Nest M.A."/>
            <person name="Wingfield M.J."/>
        </authorList>
    </citation>
    <scope>NUCLEOTIDE SEQUENCE [LARGE SCALE GENOMIC DNA]</scope>
    <source>
        <strain evidence="8">CMW44962</strain>
    </source>
</reference>
<proteinExistence type="predicted"/>
<comment type="cofactor">
    <cofactor evidence="5">
        <name>[2Fe-2S] cluster</name>
        <dbReference type="ChEBI" id="CHEBI:190135"/>
    </cofactor>
</comment>
<dbReference type="InterPro" id="IPR036922">
    <property type="entry name" value="Rieske_2Fe-2S_sf"/>
</dbReference>
<keyword evidence="3" id="KW-0408">Iron</keyword>
<feature type="region of interest" description="Disordered" evidence="6">
    <location>
        <begin position="22"/>
        <end position="41"/>
    </location>
</feature>
<accession>A0A9W7SXJ5</accession>
<name>A0A9W7SXJ5_9PEZI</name>
<organism evidence="8 9">
    <name type="scientific">Teratosphaeria destructans</name>
    <dbReference type="NCBI Taxonomy" id="418781"/>
    <lineage>
        <taxon>Eukaryota</taxon>
        <taxon>Fungi</taxon>
        <taxon>Dikarya</taxon>
        <taxon>Ascomycota</taxon>
        <taxon>Pezizomycotina</taxon>
        <taxon>Dothideomycetes</taxon>
        <taxon>Dothideomycetidae</taxon>
        <taxon>Mycosphaerellales</taxon>
        <taxon>Teratosphaeriaceae</taxon>
        <taxon>Teratosphaeria</taxon>
    </lineage>
</organism>
<dbReference type="AlphaFoldDB" id="A0A9W7SXJ5"/>
<dbReference type="Gene3D" id="2.102.10.10">
    <property type="entry name" value="Rieske [2Fe-2S] iron-sulphur domain"/>
    <property type="match status" value="1"/>
</dbReference>
<reference evidence="8 9" key="2">
    <citation type="journal article" date="2021" name="Curr. Genet.">
        <title>Genetic response to nitrogen starvation in the aggressive Eucalyptus foliar pathogen Teratosphaeria destructans.</title>
        <authorList>
            <person name="Havenga M."/>
            <person name="Wingfield B.D."/>
            <person name="Wingfield M.J."/>
            <person name="Dreyer L.L."/>
            <person name="Roets F."/>
            <person name="Aylward J."/>
        </authorList>
    </citation>
    <scope>NUCLEOTIDE SEQUENCE [LARGE SCALE GENOMIC DNA]</scope>
    <source>
        <strain evidence="8">CMW44962</strain>
    </source>
</reference>
<dbReference type="SUPFAM" id="SSF50022">
    <property type="entry name" value="ISP domain"/>
    <property type="match status" value="1"/>
</dbReference>
<dbReference type="PANTHER" id="PTHR21496:SF0">
    <property type="entry name" value="RIESKE DOMAIN-CONTAINING PROTEIN"/>
    <property type="match status" value="1"/>
</dbReference>
<dbReference type="GO" id="GO:0051537">
    <property type="term" value="F:2 iron, 2 sulfur cluster binding"/>
    <property type="evidence" value="ECO:0007669"/>
    <property type="project" value="UniProtKB-KW"/>
</dbReference>
<keyword evidence="2" id="KW-0479">Metal-binding</keyword>
<feature type="domain" description="Rieske" evidence="7">
    <location>
        <begin position="57"/>
        <end position="156"/>
    </location>
</feature>
<evidence type="ECO:0000313" key="9">
    <source>
        <dbReference type="Proteomes" id="UP001138500"/>
    </source>
</evidence>
<sequence>MTASSSPDPWWCAGLASSFPDIKPASTRPKTKLRSTAEADKDVTQPCKILQPPSEELDACELSLDDAQQTVGLEQQVLVFRYRGKLHAIDNSCPHRRYQLARGSLYDIEDFGIVLSAGIICPGHGWSFDLHTGQSDRGPYQLRVWETEIRLGEEGHEEVWVRRKS</sequence>
<evidence type="ECO:0000256" key="4">
    <source>
        <dbReference type="ARBA" id="ARBA00023014"/>
    </source>
</evidence>
<dbReference type="CDD" id="cd03467">
    <property type="entry name" value="Rieske"/>
    <property type="match status" value="1"/>
</dbReference>
<dbReference type="GO" id="GO:0046872">
    <property type="term" value="F:metal ion binding"/>
    <property type="evidence" value="ECO:0007669"/>
    <property type="project" value="UniProtKB-KW"/>
</dbReference>